<dbReference type="Proteomes" id="UP000434957">
    <property type="component" value="Unassembled WGS sequence"/>
</dbReference>
<feature type="chain" id="PRO_5025582146" evidence="1">
    <location>
        <begin position="19"/>
        <end position="61"/>
    </location>
</feature>
<evidence type="ECO:0000313" key="2">
    <source>
        <dbReference type="EMBL" id="KAE9352467.1"/>
    </source>
</evidence>
<reference evidence="2 3" key="1">
    <citation type="submission" date="2018-08" db="EMBL/GenBank/DDBJ databases">
        <title>Genomic investigation of the strawberry pathogen Phytophthora fragariae indicates pathogenicity is determined by transcriptional variation in three key races.</title>
        <authorList>
            <person name="Adams T.M."/>
            <person name="Armitage A.D."/>
            <person name="Sobczyk M.K."/>
            <person name="Bates H.J."/>
            <person name="Dunwell J.M."/>
            <person name="Nellist C.F."/>
            <person name="Harrison R.J."/>
        </authorList>
    </citation>
    <scope>NUCLEOTIDE SEQUENCE [LARGE SCALE GENOMIC DNA]</scope>
    <source>
        <strain evidence="2 3">SCRP333</strain>
    </source>
</reference>
<gene>
    <name evidence="2" type="ORF">PR003_g4367</name>
</gene>
<sequence>MHYFWFYTLHITLSHVTCKQGCLHPDSCFKHYQRAGSHSLHFYATCYSITKCNEHNHLFIG</sequence>
<accession>A0A6A4FMH2</accession>
<evidence type="ECO:0000313" key="3">
    <source>
        <dbReference type="Proteomes" id="UP000434957"/>
    </source>
</evidence>
<organism evidence="2 3">
    <name type="scientific">Phytophthora rubi</name>
    <dbReference type="NCBI Taxonomy" id="129364"/>
    <lineage>
        <taxon>Eukaryota</taxon>
        <taxon>Sar</taxon>
        <taxon>Stramenopiles</taxon>
        <taxon>Oomycota</taxon>
        <taxon>Peronosporomycetes</taxon>
        <taxon>Peronosporales</taxon>
        <taxon>Peronosporaceae</taxon>
        <taxon>Phytophthora</taxon>
    </lineage>
</organism>
<feature type="signal peptide" evidence="1">
    <location>
        <begin position="1"/>
        <end position="18"/>
    </location>
</feature>
<keyword evidence="1" id="KW-0732">Signal</keyword>
<dbReference type="AlphaFoldDB" id="A0A6A4FMH2"/>
<comment type="caution">
    <text evidence="2">The sequence shown here is derived from an EMBL/GenBank/DDBJ whole genome shotgun (WGS) entry which is preliminary data.</text>
</comment>
<keyword evidence="3" id="KW-1185">Reference proteome</keyword>
<name>A0A6A4FMH2_9STRA</name>
<dbReference type="EMBL" id="QXFT01000165">
    <property type="protein sequence ID" value="KAE9352467.1"/>
    <property type="molecule type" value="Genomic_DNA"/>
</dbReference>
<protein>
    <submittedName>
        <fullName evidence="2">Uncharacterized protein</fullName>
    </submittedName>
</protein>
<evidence type="ECO:0000256" key="1">
    <source>
        <dbReference type="SAM" id="SignalP"/>
    </source>
</evidence>
<proteinExistence type="predicted"/>